<gene>
    <name evidence="2" type="ORF">DK427_13385</name>
</gene>
<accession>A0A2U8VTL8</accession>
<dbReference type="RefSeq" id="WP_109951700.1">
    <property type="nucleotide sequence ID" value="NZ_CP029551.1"/>
</dbReference>
<dbReference type="OrthoDB" id="7998299at2"/>
<dbReference type="AlphaFoldDB" id="A0A2U8VTL8"/>
<dbReference type="Proteomes" id="UP000246058">
    <property type="component" value="Chromosome"/>
</dbReference>
<keyword evidence="3" id="KW-1185">Reference proteome</keyword>
<reference evidence="2 3" key="1">
    <citation type="submission" date="2018-05" db="EMBL/GenBank/DDBJ databases">
        <title>Complete Genome Sequence of Methylobacterium sp. 17Sr1-43.</title>
        <authorList>
            <person name="Srinivasan S."/>
        </authorList>
    </citation>
    <scope>NUCLEOTIDE SEQUENCE [LARGE SCALE GENOMIC DNA]</scope>
    <source>
        <strain evidence="2 3">17Sr1-43</strain>
    </source>
</reference>
<sequence length="62" mass="6954">MAKIKNDPSRYVRRSSLAGRPAACAGEKGDQANRKPERDFLAAPIGDDFYVDFRPQGRRDNT</sequence>
<feature type="compositionally biased region" description="Basic and acidic residues" evidence="1">
    <location>
        <begin position="27"/>
        <end position="40"/>
    </location>
</feature>
<feature type="compositionally biased region" description="Basic and acidic residues" evidence="1">
    <location>
        <begin position="1"/>
        <end position="10"/>
    </location>
</feature>
<name>A0A2U8VTL8_9HYPH</name>
<protein>
    <submittedName>
        <fullName evidence="2">Uncharacterized protein</fullName>
    </submittedName>
</protein>
<evidence type="ECO:0000313" key="3">
    <source>
        <dbReference type="Proteomes" id="UP000246058"/>
    </source>
</evidence>
<proteinExistence type="predicted"/>
<evidence type="ECO:0000313" key="2">
    <source>
        <dbReference type="EMBL" id="AWN36602.1"/>
    </source>
</evidence>
<feature type="region of interest" description="Disordered" evidence="1">
    <location>
        <begin position="1"/>
        <end position="41"/>
    </location>
</feature>
<dbReference type="EMBL" id="CP029551">
    <property type="protein sequence ID" value="AWN36602.1"/>
    <property type="molecule type" value="Genomic_DNA"/>
</dbReference>
<organism evidence="2 3">
    <name type="scientific">Methylobacterium radiodurans</name>
    <dbReference type="NCBI Taxonomy" id="2202828"/>
    <lineage>
        <taxon>Bacteria</taxon>
        <taxon>Pseudomonadati</taxon>
        <taxon>Pseudomonadota</taxon>
        <taxon>Alphaproteobacteria</taxon>
        <taxon>Hyphomicrobiales</taxon>
        <taxon>Methylobacteriaceae</taxon>
        <taxon>Methylobacterium</taxon>
    </lineage>
</organism>
<dbReference type="KEGG" id="meti:DK427_13385"/>
<evidence type="ECO:0000256" key="1">
    <source>
        <dbReference type="SAM" id="MobiDB-lite"/>
    </source>
</evidence>